<dbReference type="Gene3D" id="3.30.1390.20">
    <property type="entry name" value="Ribosomal protein L30, ferredoxin-like fold domain"/>
    <property type="match status" value="1"/>
</dbReference>
<organism evidence="7">
    <name type="scientific">candidate division WOR-3 bacterium</name>
    <dbReference type="NCBI Taxonomy" id="2052148"/>
    <lineage>
        <taxon>Bacteria</taxon>
        <taxon>Bacteria division WOR-3</taxon>
    </lineage>
</organism>
<evidence type="ECO:0000256" key="4">
    <source>
        <dbReference type="ARBA" id="ARBA00023274"/>
    </source>
</evidence>
<dbReference type="EMBL" id="DTHG01000095">
    <property type="protein sequence ID" value="HGW92412.1"/>
    <property type="molecule type" value="Genomic_DNA"/>
</dbReference>
<dbReference type="InterPro" id="IPR036919">
    <property type="entry name" value="Ribo_uL30_ferredoxin-like_sf"/>
</dbReference>
<dbReference type="HAMAP" id="MF_01371_B">
    <property type="entry name" value="Ribosomal_uL30_B"/>
    <property type="match status" value="1"/>
</dbReference>
<protein>
    <recommendedName>
        <fullName evidence="5">50S ribosomal protein L30</fullName>
    </recommendedName>
</protein>
<dbReference type="AlphaFoldDB" id="A0A7C4UDJ5"/>
<gene>
    <name evidence="7" type="ORF">ENV67_07735</name>
</gene>
<name>A0A7C4UDJ5_UNCW3</name>
<dbReference type="GO" id="GO:0003735">
    <property type="term" value="F:structural constituent of ribosome"/>
    <property type="evidence" value="ECO:0007669"/>
    <property type="project" value="InterPro"/>
</dbReference>
<comment type="similarity">
    <text evidence="1">Belongs to the universal ribosomal protein uL30 family.</text>
</comment>
<evidence type="ECO:0000256" key="2">
    <source>
        <dbReference type="ARBA" id="ARBA00011838"/>
    </source>
</evidence>
<evidence type="ECO:0000256" key="5">
    <source>
        <dbReference type="ARBA" id="ARBA00035492"/>
    </source>
</evidence>
<evidence type="ECO:0000256" key="3">
    <source>
        <dbReference type="ARBA" id="ARBA00022980"/>
    </source>
</evidence>
<evidence type="ECO:0000256" key="1">
    <source>
        <dbReference type="ARBA" id="ARBA00007594"/>
    </source>
</evidence>
<dbReference type="PANTHER" id="PTHR15892:SF2">
    <property type="entry name" value="LARGE RIBOSOMAL SUBUNIT PROTEIN UL30M"/>
    <property type="match status" value="1"/>
</dbReference>
<dbReference type="GO" id="GO:0006412">
    <property type="term" value="P:translation"/>
    <property type="evidence" value="ECO:0007669"/>
    <property type="project" value="InterPro"/>
</dbReference>
<comment type="subunit">
    <text evidence="2">Part of the 50S ribosomal subunit.</text>
</comment>
<dbReference type="SUPFAM" id="SSF55129">
    <property type="entry name" value="Ribosomal protein L30p/L7e"/>
    <property type="match status" value="1"/>
</dbReference>
<reference evidence="7" key="1">
    <citation type="journal article" date="2020" name="mSystems">
        <title>Genome- and Community-Level Interaction Insights into Carbon Utilization and Element Cycling Functions of Hydrothermarchaeota in Hydrothermal Sediment.</title>
        <authorList>
            <person name="Zhou Z."/>
            <person name="Liu Y."/>
            <person name="Xu W."/>
            <person name="Pan J."/>
            <person name="Luo Z.H."/>
            <person name="Li M."/>
        </authorList>
    </citation>
    <scope>NUCLEOTIDE SEQUENCE [LARGE SCALE GENOMIC DNA]</scope>
    <source>
        <strain evidence="7">SpSt-780</strain>
    </source>
</reference>
<dbReference type="InterPro" id="IPR016082">
    <property type="entry name" value="Ribosomal_uL30_ferredoxin-like"/>
</dbReference>
<keyword evidence="3 7" id="KW-0689">Ribosomal protein</keyword>
<dbReference type="Pfam" id="PF00327">
    <property type="entry name" value="Ribosomal_L30"/>
    <property type="match status" value="1"/>
</dbReference>
<feature type="domain" description="Large ribosomal subunit protein uL30-like ferredoxin-like fold" evidence="6">
    <location>
        <begin position="2"/>
        <end position="51"/>
    </location>
</feature>
<dbReference type="InterPro" id="IPR005996">
    <property type="entry name" value="Ribosomal_uL30_bac-type"/>
</dbReference>
<dbReference type="CDD" id="cd01658">
    <property type="entry name" value="Ribosomal_L30"/>
    <property type="match status" value="1"/>
</dbReference>
<dbReference type="PANTHER" id="PTHR15892">
    <property type="entry name" value="MITOCHONDRIAL RIBOSOMAL PROTEIN L30"/>
    <property type="match status" value="1"/>
</dbReference>
<sequence length="59" mass="6826">MLKVELIKSTIDTPEKQKRTVHALGLRKLHKVVILPDNPQVRGMIERVKHLLKVEEFDG</sequence>
<evidence type="ECO:0000313" key="7">
    <source>
        <dbReference type="EMBL" id="HGW92412.1"/>
    </source>
</evidence>
<keyword evidence="4" id="KW-0687">Ribonucleoprotein</keyword>
<dbReference type="GO" id="GO:0022625">
    <property type="term" value="C:cytosolic large ribosomal subunit"/>
    <property type="evidence" value="ECO:0007669"/>
    <property type="project" value="TreeGrafter"/>
</dbReference>
<evidence type="ECO:0000259" key="6">
    <source>
        <dbReference type="Pfam" id="PF00327"/>
    </source>
</evidence>
<dbReference type="NCBIfam" id="TIGR01308">
    <property type="entry name" value="rpmD_bact"/>
    <property type="match status" value="1"/>
</dbReference>
<accession>A0A7C4UDJ5</accession>
<dbReference type="PIRSF" id="PIRSF002211">
    <property type="entry name" value="Ribosomal_L30_bac-type"/>
    <property type="match status" value="1"/>
</dbReference>
<proteinExistence type="inferred from homology"/>
<comment type="caution">
    <text evidence="7">The sequence shown here is derived from an EMBL/GenBank/DDBJ whole genome shotgun (WGS) entry which is preliminary data.</text>
</comment>